<name>A0ABT6ZXM0_9ACTN</name>
<organism evidence="2 3">
    <name type="scientific">Streptomyces iconiensis</name>
    <dbReference type="NCBI Taxonomy" id="1384038"/>
    <lineage>
        <taxon>Bacteria</taxon>
        <taxon>Bacillati</taxon>
        <taxon>Actinomycetota</taxon>
        <taxon>Actinomycetes</taxon>
        <taxon>Kitasatosporales</taxon>
        <taxon>Streptomycetaceae</taxon>
        <taxon>Streptomyces</taxon>
    </lineage>
</organism>
<keyword evidence="3" id="KW-1185">Reference proteome</keyword>
<keyword evidence="1" id="KW-0812">Transmembrane</keyword>
<protein>
    <submittedName>
        <fullName evidence="2">Uncharacterized protein</fullName>
    </submittedName>
</protein>
<evidence type="ECO:0000313" key="2">
    <source>
        <dbReference type="EMBL" id="MDJ1133554.1"/>
    </source>
</evidence>
<accession>A0ABT6ZXM0</accession>
<dbReference type="Proteomes" id="UP001214441">
    <property type="component" value="Unassembled WGS sequence"/>
</dbReference>
<dbReference type="RefSeq" id="WP_274039499.1">
    <property type="nucleotide sequence ID" value="NZ_JANCPR020000014.1"/>
</dbReference>
<proteinExistence type="predicted"/>
<dbReference type="EMBL" id="JANCPR020000014">
    <property type="protein sequence ID" value="MDJ1133554.1"/>
    <property type="molecule type" value="Genomic_DNA"/>
</dbReference>
<evidence type="ECO:0000313" key="3">
    <source>
        <dbReference type="Proteomes" id="UP001214441"/>
    </source>
</evidence>
<feature type="transmembrane region" description="Helical" evidence="1">
    <location>
        <begin position="98"/>
        <end position="123"/>
    </location>
</feature>
<sequence length="162" mass="17008">MAERRRGTVWCGRVLLLATLLLGIVTMHTLGHPASEPAPSEPSPAAAQHVRAAPDTVAHMAAPLRAAPDAVAHVTVAHAMPAGDASSPHSGHGMDTDPMSVCLAVLGVWSAVALLGAAVVLVLRTRFRDLLAPRRTRTLRALRPLAPPSTSDRLARLSVLRI</sequence>
<keyword evidence="1" id="KW-1133">Transmembrane helix</keyword>
<comment type="caution">
    <text evidence="2">The sequence shown here is derived from an EMBL/GenBank/DDBJ whole genome shotgun (WGS) entry which is preliminary data.</text>
</comment>
<reference evidence="2 3" key="1">
    <citation type="submission" date="2023-05" db="EMBL/GenBank/DDBJ databases">
        <title>Streptantibioticus silvisoli sp. nov., acidotolerant actinomycetes 1 from pine litter.</title>
        <authorList>
            <person name="Swiecimska M."/>
            <person name="Golinska P."/>
            <person name="Sangal V."/>
            <person name="Wachnowicz B."/>
            <person name="Goodfellow M."/>
        </authorList>
    </citation>
    <scope>NUCLEOTIDE SEQUENCE [LARGE SCALE GENOMIC DNA]</scope>
    <source>
        <strain evidence="2 3">DSM 42109</strain>
    </source>
</reference>
<gene>
    <name evidence="2" type="ORF">NMN56_016590</name>
</gene>
<evidence type="ECO:0000256" key="1">
    <source>
        <dbReference type="SAM" id="Phobius"/>
    </source>
</evidence>
<keyword evidence="1" id="KW-0472">Membrane</keyword>